<dbReference type="GO" id="GO:0016853">
    <property type="term" value="F:isomerase activity"/>
    <property type="evidence" value="ECO:0007669"/>
    <property type="project" value="TreeGrafter"/>
</dbReference>
<dbReference type="Gene3D" id="3.10.310.10">
    <property type="entry name" value="Diaminopimelate Epimerase, Chain A, domain 1"/>
    <property type="match status" value="2"/>
</dbReference>
<accession>A0A2H3TJV0</accession>
<dbReference type="NCBIfam" id="TIGR00654">
    <property type="entry name" value="PhzF_family"/>
    <property type="match status" value="1"/>
</dbReference>
<evidence type="ECO:0000313" key="3">
    <source>
        <dbReference type="Proteomes" id="UP000219369"/>
    </source>
</evidence>
<dbReference type="GO" id="GO:0005737">
    <property type="term" value="C:cytoplasm"/>
    <property type="evidence" value="ECO:0007669"/>
    <property type="project" value="TreeGrafter"/>
</dbReference>
<sequence length="336" mass="37016">MAYAQFSVVDVFSCNPYRGNPLAIVNDLERNLTETQMRLIASQFNLSETTFFSRPSVGGADYALRSFLPNGREVFGIGHNILGVWWFLAHEGLLEFTPGKAAHRKARFDEYTFHQELGDLVSPVKILRKSGPDKDSVQFSVSITQATPKFHGRHPQTDTLAKTIGLSPEDIGLTTIDRNSETKEDLAPRVLSTSTTHHLFVPIASVEALERASVQRDELVQQLLLAGEYVYGLYLFARDNSKKDGGNTYRARFFSPGMSNEDPATGSAAGPLSAFLHSEGHLQTDGGKASIEVWQGFQVGRECILRVDLTIDHEGQYTVDVVGDGVKVSEGKIILP</sequence>
<proteinExistence type="predicted"/>
<dbReference type="OrthoDB" id="75169at2759"/>
<gene>
    <name evidence="2" type="ORF">FRV6_13062</name>
</gene>
<evidence type="ECO:0008006" key="4">
    <source>
        <dbReference type="Google" id="ProtNLM"/>
    </source>
</evidence>
<dbReference type="PANTHER" id="PTHR13774">
    <property type="entry name" value="PHENAZINE BIOSYNTHESIS PROTEIN"/>
    <property type="match status" value="1"/>
</dbReference>
<organism evidence="2 3">
    <name type="scientific">Fusarium oxysporum</name>
    <name type="common">Fusarium vascular wilt</name>
    <dbReference type="NCBI Taxonomy" id="5507"/>
    <lineage>
        <taxon>Eukaryota</taxon>
        <taxon>Fungi</taxon>
        <taxon>Dikarya</taxon>
        <taxon>Ascomycota</taxon>
        <taxon>Pezizomycotina</taxon>
        <taxon>Sordariomycetes</taxon>
        <taxon>Hypocreomycetidae</taxon>
        <taxon>Hypocreales</taxon>
        <taxon>Nectriaceae</taxon>
        <taxon>Fusarium</taxon>
        <taxon>Fusarium oxysporum species complex</taxon>
    </lineage>
</organism>
<reference evidence="3" key="1">
    <citation type="submission" date="2016-09" db="EMBL/GenBank/DDBJ databases">
        <authorList>
            <person name="Guldener U."/>
        </authorList>
    </citation>
    <scope>NUCLEOTIDE SEQUENCE [LARGE SCALE GENOMIC DNA]</scope>
    <source>
        <strain evidence="3">V64-1</strain>
    </source>
</reference>
<protein>
    <recommendedName>
        <fullName evidence="4">Phenazine biosynthesis protein</fullName>
    </recommendedName>
</protein>
<dbReference type="AlphaFoldDB" id="A0A2H3TJV0"/>
<evidence type="ECO:0000313" key="2">
    <source>
        <dbReference type="EMBL" id="SCO88934.1"/>
    </source>
</evidence>
<dbReference type="PIRSF" id="PIRSF016184">
    <property type="entry name" value="PhzC_PhzF"/>
    <property type="match status" value="1"/>
</dbReference>
<dbReference type="EMBL" id="FMJY01000007">
    <property type="protein sequence ID" value="SCO88934.1"/>
    <property type="molecule type" value="Genomic_DNA"/>
</dbReference>
<dbReference type="SUPFAM" id="SSF54506">
    <property type="entry name" value="Diaminopimelate epimerase-like"/>
    <property type="match status" value="1"/>
</dbReference>
<dbReference type="PANTHER" id="PTHR13774:SF32">
    <property type="entry name" value="ANTISENSE-ENHANCING SEQUENCE 1"/>
    <property type="match status" value="1"/>
</dbReference>
<name>A0A2H3TJV0_FUSOX</name>
<dbReference type="Pfam" id="PF02567">
    <property type="entry name" value="PhzC-PhzF"/>
    <property type="match status" value="1"/>
</dbReference>
<dbReference type="VEuPathDB" id="FungiDB:FOZG_18018"/>
<evidence type="ECO:0000256" key="1">
    <source>
        <dbReference type="PIRSR" id="PIRSR016184-1"/>
    </source>
</evidence>
<feature type="active site" evidence="1">
    <location>
        <position position="48"/>
    </location>
</feature>
<dbReference type="InterPro" id="IPR003719">
    <property type="entry name" value="Phenazine_PhzF-like"/>
</dbReference>
<dbReference type="Proteomes" id="UP000219369">
    <property type="component" value="Unassembled WGS sequence"/>
</dbReference>